<evidence type="ECO:0000256" key="1">
    <source>
        <dbReference type="SAM" id="MobiDB-lite"/>
    </source>
</evidence>
<organism evidence="2 3">
    <name type="scientific">Scomber scombrus</name>
    <name type="common">Atlantic mackerel</name>
    <name type="synonym">Scomber vernalis</name>
    <dbReference type="NCBI Taxonomy" id="13677"/>
    <lineage>
        <taxon>Eukaryota</taxon>
        <taxon>Metazoa</taxon>
        <taxon>Chordata</taxon>
        <taxon>Craniata</taxon>
        <taxon>Vertebrata</taxon>
        <taxon>Euteleostomi</taxon>
        <taxon>Actinopterygii</taxon>
        <taxon>Neopterygii</taxon>
        <taxon>Teleostei</taxon>
        <taxon>Neoteleostei</taxon>
        <taxon>Acanthomorphata</taxon>
        <taxon>Pelagiaria</taxon>
        <taxon>Scombriformes</taxon>
        <taxon>Scombridae</taxon>
        <taxon>Scomber</taxon>
    </lineage>
</organism>
<gene>
    <name evidence="2" type="ORF">FSCOSCO3_A011926</name>
</gene>
<dbReference type="AlphaFoldDB" id="A0AAV1NBQ5"/>
<feature type="compositionally biased region" description="Basic residues" evidence="1">
    <location>
        <begin position="70"/>
        <end position="89"/>
    </location>
</feature>
<name>A0AAV1NBQ5_SCOSC</name>
<evidence type="ECO:0000313" key="3">
    <source>
        <dbReference type="Proteomes" id="UP001314229"/>
    </source>
</evidence>
<evidence type="ECO:0000313" key="2">
    <source>
        <dbReference type="EMBL" id="CAK6956592.1"/>
    </source>
</evidence>
<dbReference type="EMBL" id="CAWUFR010000025">
    <property type="protein sequence ID" value="CAK6956592.1"/>
    <property type="molecule type" value="Genomic_DNA"/>
</dbReference>
<proteinExistence type="predicted"/>
<accession>A0AAV1NBQ5</accession>
<comment type="caution">
    <text evidence="2">The sequence shown here is derived from an EMBL/GenBank/DDBJ whole genome shotgun (WGS) entry which is preliminary data.</text>
</comment>
<reference evidence="2 3" key="1">
    <citation type="submission" date="2024-01" db="EMBL/GenBank/DDBJ databases">
        <authorList>
            <person name="Alioto T."/>
            <person name="Alioto T."/>
            <person name="Gomez Garrido J."/>
        </authorList>
    </citation>
    <scope>NUCLEOTIDE SEQUENCE [LARGE SCALE GENOMIC DNA]</scope>
</reference>
<evidence type="ECO:0008006" key="4">
    <source>
        <dbReference type="Google" id="ProtNLM"/>
    </source>
</evidence>
<sequence length="174" mass="18999">MRCRAAAAAAAAAGVVSATRQFSLAHSRWTQTSAHIQSNSTPGRKNYVCDYLEASVILYVHAAETVKLHHQKAHRRTTPSSNHRNHVQTRRIGAKDGPRGDEEENEAGCHLLCTKLPHLRRSAQSYSVCAEEAGQYMSGVAGIVFSPSTESFLHQKQYGLTSADSWSHHNACCG</sequence>
<dbReference type="Proteomes" id="UP001314229">
    <property type="component" value="Unassembled WGS sequence"/>
</dbReference>
<feature type="region of interest" description="Disordered" evidence="1">
    <location>
        <begin position="70"/>
        <end position="103"/>
    </location>
</feature>
<protein>
    <recommendedName>
        <fullName evidence="4">Secreted protein</fullName>
    </recommendedName>
</protein>
<keyword evidence="3" id="KW-1185">Reference proteome</keyword>